<name>A0A3N1HAJ2_9PSEU</name>
<sequence length="193" mass="20890">MRWVVFDYGEVLSEPTGELPALAALLGAPVEDFARGYWGARDAYDAGQSDLEYWRAVGSTVDVPVDEALARRLTEVDVRGWLRPAAGAVELVAELASAGVPLALLSNAPVSFARTAEREPWTRHFRHLVFSGDLGVAKPDPRIFAALAQRLGARPADCVFFDDRQVNVDGAVAAGLRGVRWQGPVHARQVLGD</sequence>
<evidence type="ECO:0000313" key="2">
    <source>
        <dbReference type="Proteomes" id="UP000268727"/>
    </source>
</evidence>
<dbReference type="Proteomes" id="UP000268727">
    <property type="component" value="Unassembled WGS sequence"/>
</dbReference>
<dbReference type="InterPro" id="IPR006439">
    <property type="entry name" value="HAD-SF_hydro_IA"/>
</dbReference>
<evidence type="ECO:0000313" key="1">
    <source>
        <dbReference type="EMBL" id="ROP39547.1"/>
    </source>
</evidence>
<dbReference type="OrthoDB" id="9797415at2"/>
<dbReference type="Gene3D" id="3.40.50.1000">
    <property type="entry name" value="HAD superfamily/HAD-like"/>
    <property type="match status" value="1"/>
</dbReference>
<dbReference type="RefSeq" id="WP_123745010.1">
    <property type="nucleotide sequence ID" value="NZ_RJKM01000001.1"/>
</dbReference>
<dbReference type="GO" id="GO:0016787">
    <property type="term" value="F:hydrolase activity"/>
    <property type="evidence" value="ECO:0007669"/>
    <property type="project" value="UniProtKB-KW"/>
</dbReference>
<dbReference type="AlphaFoldDB" id="A0A3N1HAJ2"/>
<comment type="caution">
    <text evidence="1">The sequence shown here is derived from an EMBL/GenBank/DDBJ whole genome shotgun (WGS) entry which is preliminary data.</text>
</comment>
<keyword evidence="2" id="KW-1185">Reference proteome</keyword>
<gene>
    <name evidence="1" type="ORF">EDD40_4936</name>
</gene>
<dbReference type="PANTHER" id="PTHR43611:SF3">
    <property type="entry name" value="FLAVIN MONONUCLEOTIDE HYDROLASE 1, CHLOROPLATIC"/>
    <property type="match status" value="1"/>
</dbReference>
<reference evidence="1 2" key="1">
    <citation type="submission" date="2018-11" db="EMBL/GenBank/DDBJ databases">
        <title>Sequencing the genomes of 1000 actinobacteria strains.</title>
        <authorList>
            <person name="Klenk H.-P."/>
        </authorList>
    </citation>
    <scope>NUCLEOTIDE SEQUENCE [LARGE SCALE GENOMIC DNA]</scope>
    <source>
        <strain evidence="1 2">DSM 44231</strain>
    </source>
</reference>
<keyword evidence="1" id="KW-0378">Hydrolase</keyword>
<dbReference type="CDD" id="cd02603">
    <property type="entry name" value="HAD_sEH-N_like"/>
    <property type="match status" value="1"/>
</dbReference>
<protein>
    <submittedName>
        <fullName evidence="1">Putative hydrolase of the HAD superfamily</fullName>
    </submittedName>
</protein>
<dbReference type="Pfam" id="PF00702">
    <property type="entry name" value="Hydrolase"/>
    <property type="match status" value="1"/>
</dbReference>
<dbReference type="InterPro" id="IPR023214">
    <property type="entry name" value="HAD_sf"/>
</dbReference>
<organism evidence="1 2">
    <name type="scientific">Saccharothrix texasensis</name>
    <dbReference type="NCBI Taxonomy" id="103734"/>
    <lineage>
        <taxon>Bacteria</taxon>
        <taxon>Bacillati</taxon>
        <taxon>Actinomycetota</taxon>
        <taxon>Actinomycetes</taxon>
        <taxon>Pseudonocardiales</taxon>
        <taxon>Pseudonocardiaceae</taxon>
        <taxon>Saccharothrix</taxon>
    </lineage>
</organism>
<dbReference type="NCBIfam" id="TIGR01509">
    <property type="entry name" value="HAD-SF-IA-v3"/>
    <property type="match status" value="1"/>
</dbReference>
<dbReference type="EMBL" id="RJKM01000001">
    <property type="protein sequence ID" value="ROP39547.1"/>
    <property type="molecule type" value="Genomic_DNA"/>
</dbReference>
<dbReference type="InterPro" id="IPR036412">
    <property type="entry name" value="HAD-like_sf"/>
</dbReference>
<dbReference type="PANTHER" id="PTHR43611">
    <property type="entry name" value="ALPHA-D-GLUCOSE 1-PHOSPHATE PHOSPHATASE"/>
    <property type="match status" value="1"/>
</dbReference>
<proteinExistence type="predicted"/>
<dbReference type="SUPFAM" id="SSF56784">
    <property type="entry name" value="HAD-like"/>
    <property type="match status" value="1"/>
</dbReference>
<accession>A0A3N1HAJ2</accession>